<evidence type="ECO:0000256" key="2">
    <source>
        <dbReference type="SAM" id="Phobius"/>
    </source>
</evidence>
<proteinExistence type="predicted"/>
<evidence type="ECO:0000313" key="3">
    <source>
        <dbReference type="EMBL" id="QKJ65378.1"/>
    </source>
</evidence>
<evidence type="ECO:0000313" key="4">
    <source>
        <dbReference type="Proteomes" id="UP000504844"/>
    </source>
</evidence>
<dbReference type="InterPro" id="IPR012902">
    <property type="entry name" value="N_methyl_site"/>
</dbReference>
<organism evidence="3 4">
    <name type="scientific">Deefgea piscis</name>
    <dbReference type="NCBI Taxonomy" id="2739061"/>
    <lineage>
        <taxon>Bacteria</taxon>
        <taxon>Pseudomonadati</taxon>
        <taxon>Pseudomonadota</taxon>
        <taxon>Betaproteobacteria</taxon>
        <taxon>Neisseriales</taxon>
        <taxon>Chitinibacteraceae</taxon>
        <taxon>Deefgea</taxon>
    </lineage>
</organism>
<dbReference type="RefSeq" id="WP_173531888.1">
    <property type="nucleotide sequence ID" value="NZ_CP054143.1"/>
</dbReference>
<reference evidence="3 4" key="1">
    <citation type="submission" date="2020-05" db="EMBL/GenBank/DDBJ databases">
        <title>Complete genome sequence of Deefgea sp. D17.</title>
        <authorList>
            <person name="Bae J.-W."/>
            <person name="Han J.E."/>
        </authorList>
    </citation>
    <scope>NUCLEOTIDE SEQUENCE [LARGE SCALE GENOMIC DNA]</scope>
    <source>
        <strain evidence="3 4">D17</strain>
    </source>
</reference>
<feature type="compositionally biased region" description="Polar residues" evidence="1">
    <location>
        <begin position="201"/>
        <end position="210"/>
    </location>
</feature>
<name>A0A6M8SMA4_9NEIS</name>
<dbReference type="AlphaFoldDB" id="A0A6M8SMA4"/>
<dbReference type="KEGG" id="dee:HQN60_00700"/>
<keyword evidence="2" id="KW-0472">Membrane</keyword>
<feature type="transmembrane region" description="Helical" evidence="2">
    <location>
        <begin position="6"/>
        <end position="28"/>
    </location>
</feature>
<evidence type="ECO:0000256" key="1">
    <source>
        <dbReference type="SAM" id="MobiDB-lite"/>
    </source>
</evidence>
<gene>
    <name evidence="3" type="ORF">HQN60_00700</name>
</gene>
<keyword evidence="4" id="KW-1185">Reference proteome</keyword>
<accession>A0A6M8SMA4</accession>
<dbReference type="NCBIfam" id="TIGR02532">
    <property type="entry name" value="IV_pilin_GFxxxE"/>
    <property type="match status" value="1"/>
</dbReference>
<feature type="region of interest" description="Disordered" evidence="1">
    <location>
        <begin position="184"/>
        <end position="210"/>
    </location>
</feature>
<dbReference type="PROSITE" id="PS00409">
    <property type="entry name" value="PROKAR_NTER_METHYL"/>
    <property type="match status" value="1"/>
</dbReference>
<dbReference type="EMBL" id="CP054143">
    <property type="protein sequence ID" value="QKJ65378.1"/>
    <property type="molecule type" value="Genomic_DNA"/>
</dbReference>
<keyword evidence="2" id="KW-1133">Transmembrane helix</keyword>
<dbReference type="Proteomes" id="UP000504844">
    <property type="component" value="Chromosome"/>
</dbReference>
<keyword evidence="2" id="KW-0812">Transmembrane</keyword>
<dbReference type="Gene3D" id="2.10.10.20">
    <property type="entry name" value="Carbohydrate-binding module superfamily 5/12"/>
    <property type="match status" value="1"/>
</dbReference>
<dbReference type="Pfam" id="PF07963">
    <property type="entry name" value="N_methyl"/>
    <property type="match status" value="1"/>
</dbReference>
<sequence length="210" mass="22484">MKTNQHGFSLIEVMIAVIILGLSALFLAKLNAVLLQGTSGAADRQVAIRLAEGVADNLRQIVRNPQLRSLPTSYAGVPGGTPISFGNCDPNTPATKCAIFTNKTTTFTIRRSLLPAAPNLHSSSTPFDAQIDVSWQGSNGQMQNIVTMTSIRPEPAPPWLVATPYVINDLVSFSGRIYKSKTIHSATTGNQPEKVAPPTTDGISTDWQVL</sequence>
<protein>
    <submittedName>
        <fullName evidence="3">Prepilin-type N-terminal cleavage/methylation domain-containing protein</fullName>
    </submittedName>
</protein>